<proteinExistence type="predicted"/>
<keyword evidence="2" id="KW-1185">Reference proteome</keyword>
<evidence type="ECO:0000313" key="2">
    <source>
        <dbReference type="Proteomes" id="UP000002534"/>
    </source>
</evidence>
<reference evidence="2" key="1">
    <citation type="submission" date="2005-10" db="EMBL/GenBank/DDBJ databases">
        <title>Complete sequence of Pelobacter carbinolicus DSM 2380.</title>
        <authorList>
            <person name="Copeland A."/>
            <person name="Lucas S."/>
            <person name="Lapidus A."/>
            <person name="Barry K."/>
            <person name="Detter J.C."/>
            <person name="Glavina T."/>
            <person name="Hammon N."/>
            <person name="Israni S."/>
            <person name="Pitluck S."/>
            <person name="Chertkov O."/>
            <person name="Schmutz J."/>
            <person name="Larimer F."/>
            <person name="Land M."/>
            <person name="Kyrpides N."/>
            <person name="Ivanova N."/>
            <person name="Richardson P."/>
        </authorList>
    </citation>
    <scope>NUCLEOTIDE SEQUENCE [LARGE SCALE GENOMIC DNA]</scope>
    <source>
        <strain evidence="2">DSM 2380 / NBRC 103641 / GraBd1</strain>
    </source>
</reference>
<reference evidence="1 2" key="2">
    <citation type="journal article" date="2012" name="BMC Genomics">
        <title>The genome of Pelobacter carbinolicus reveals surprising metabolic capabilities and physiological features.</title>
        <authorList>
            <person name="Aklujkar M."/>
            <person name="Haveman S.A."/>
            <person name="Didonato R.Jr."/>
            <person name="Chertkov O."/>
            <person name="Han C.S."/>
            <person name="Land M.L."/>
            <person name="Brown P."/>
            <person name="Lovley D.R."/>
        </authorList>
    </citation>
    <scope>NUCLEOTIDE SEQUENCE [LARGE SCALE GENOMIC DNA]</scope>
    <source>
        <strain evidence="2">DSM 2380 / NBRC 103641 / GraBd1</strain>
    </source>
</reference>
<dbReference type="InterPro" id="IPR036390">
    <property type="entry name" value="WH_DNA-bd_sf"/>
</dbReference>
<dbReference type="NCBIfam" id="TIGR00738">
    <property type="entry name" value="rrf2_super"/>
    <property type="match status" value="1"/>
</dbReference>
<dbReference type="STRING" id="338963.Pcar_0889"/>
<dbReference type="PROSITE" id="PS51197">
    <property type="entry name" value="HTH_RRF2_2"/>
    <property type="match status" value="1"/>
</dbReference>
<dbReference type="AlphaFoldDB" id="Q3A663"/>
<dbReference type="eggNOG" id="COG1959">
    <property type="taxonomic scope" value="Bacteria"/>
</dbReference>
<dbReference type="GO" id="GO:0003700">
    <property type="term" value="F:DNA-binding transcription factor activity"/>
    <property type="evidence" value="ECO:0007669"/>
    <property type="project" value="TreeGrafter"/>
</dbReference>
<dbReference type="InterPro" id="IPR036388">
    <property type="entry name" value="WH-like_DNA-bd_sf"/>
</dbReference>
<gene>
    <name evidence="1" type="ordered locus">Pcar_0889</name>
</gene>
<name>Q3A663_SYNC1</name>
<dbReference type="KEGG" id="pca:Pcar_0889"/>
<dbReference type="HOGENOM" id="CLU_107144_1_3_7"/>
<dbReference type="Proteomes" id="UP000002534">
    <property type="component" value="Chromosome"/>
</dbReference>
<dbReference type="Gene3D" id="1.10.10.10">
    <property type="entry name" value="Winged helix-like DNA-binding domain superfamily/Winged helix DNA-binding domain"/>
    <property type="match status" value="1"/>
</dbReference>
<dbReference type="Pfam" id="PF02082">
    <property type="entry name" value="Rrf2"/>
    <property type="match status" value="1"/>
</dbReference>
<dbReference type="EMBL" id="CP000142">
    <property type="protein sequence ID" value="ABA88144.1"/>
    <property type="molecule type" value="Genomic_DNA"/>
</dbReference>
<accession>Q3A663</accession>
<dbReference type="GO" id="GO:0005829">
    <property type="term" value="C:cytosol"/>
    <property type="evidence" value="ECO:0007669"/>
    <property type="project" value="TreeGrafter"/>
</dbReference>
<dbReference type="InterPro" id="IPR000944">
    <property type="entry name" value="Tscrpt_reg_Rrf2"/>
</dbReference>
<dbReference type="PANTHER" id="PTHR33221:SF2">
    <property type="entry name" value="TRANSCRIPTIONAL REGULATOR"/>
    <property type="match status" value="1"/>
</dbReference>
<protein>
    <submittedName>
        <fullName evidence="1">Transcriptional regulator, winged helix-turn-helix superfamily</fullName>
    </submittedName>
</protein>
<dbReference type="OrthoDB" id="9800519at2"/>
<dbReference type="PANTHER" id="PTHR33221">
    <property type="entry name" value="WINGED HELIX-TURN-HELIX TRANSCRIPTIONAL REGULATOR, RRF2 FAMILY"/>
    <property type="match status" value="1"/>
</dbReference>
<dbReference type="SUPFAM" id="SSF46785">
    <property type="entry name" value="Winged helix' DNA-binding domain"/>
    <property type="match status" value="1"/>
</dbReference>
<organism evidence="1 2">
    <name type="scientific">Syntrophotalea carbinolica (strain DSM 2380 / NBRC 103641 / GraBd1)</name>
    <name type="common">Pelobacter carbinolicus</name>
    <dbReference type="NCBI Taxonomy" id="338963"/>
    <lineage>
        <taxon>Bacteria</taxon>
        <taxon>Pseudomonadati</taxon>
        <taxon>Thermodesulfobacteriota</taxon>
        <taxon>Desulfuromonadia</taxon>
        <taxon>Desulfuromonadales</taxon>
        <taxon>Syntrophotaleaceae</taxon>
        <taxon>Syntrophotalea</taxon>
    </lineage>
</organism>
<dbReference type="RefSeq" id="WP_011340610.1">
    <property type="nucleotide sequence ID" value="NC_007498.2"/>
</dbReference>
<sequence length="132" mass="14852">MITREADYCIRTILHLSRPEQRKHPVPVDELSRQMTIPAPFLRKILAKLINADLVHSHRGRNGGLTIKGEPEQISLLEILQVADGKGLLLNQCLESEGVCTHQGTCTVHDAMKKLQNVMENHLKAITFDQLI</sequence>
<evidence type="ECO:0000313" key="1">
    <source>
        <dbReference type="EMBL" id="ABA88144.1"/>
    </source>
</evidence>